<dbReference type="EMBL" id="LK031773">
    <property type="protein sequence ID" value="CDR35292.1"/>
    <property type="molecule type" value="Genomic_DNA"/>
</dbReference>
<dbReference type="AlphaFoldDB" id="A0A090D1K2"/>
<accession>A0A090D1K2</accession>
<evidence type="ECO:0008006" key="2">
    <source>
        <dbReference type="Google" id="ProtNLM"/>
    </source>
</evidence>
<name>A0A090D1K2_9BACT</name>
<dbReference type="RefSeq" id="WP_176454815.1">
    <property type="nucleotide sequence ID" value="NZ_LK031773.1"/>
</dbReference>
<keyword evidence="1" id="KW-0614">Plasmid</keyword>
<geneLocation type="plasmid" evidence="1">
    <name>1</name>
</geneLocation>
<dbReference type="InterPro" id="IPR009414">
    <property type="entry name" value="DUF1064"/>
</dbReference>
<reference evidence="1" key="2">
    <citation type="submission" date="2014-09" db="EMBL/GenBank/DDBJ databases">
        <title>Criblamydia sequanensis harbors a mega-plasmid encoding arsenite resistance.</title>
        <authorList>
            <person name="Bertelli C."/>
            <person name="Goesmann A."/>
            <person name="Greub G."/>
        </authorList>
    </citation>
    <scope>NUCLEOTIDE SEQUENCE [LARGE SCALE GENOMIC DNA]</scope>
    <source>
        <strain evidence="1">CRIB-18</strain>
        <plasmid evidence="1">1</plasmid>
    </source>
</reference>
<reference evidence="1" key="1">
    <citation type="submission" date="2013-12" db="EMBL/GenBank/DDBJ databases">
        <authorList>
            <person name="Li W."/>
            <person name="Chetelat R.T."/>
        </authorList>
    </citation>
    <scope>NUCLEOTIDE SEQUENCE</scope>
    <source>
        <strain evidence="1">CRIB-18</strain>
        <plasmid evidence="1">1</plasmid>
    </source>
</reference>
<evidence type="ECO:0000313" key="1">
    <source>
        <dbReference type="EMBL" id="CDR35292.1"/>
    </source>
</evidence>
<protein>
    <recommendedName>
        <fullName evidence="2">DUF1064 domain-containing protein</fullName>
    </recommendedName>
</protein>
<proteinExistence type="predicted"/>
<organism evidence="1">
    <name type="scientific">Candidatus Criblamydia sequanensis CRIB-18</name>
    <dbReference type="NCBI Taxonomy" id="1437425"/>
    <lineage>
        <taxon>Bacteria</taxon>
        <taxon>Pseudomonadati</taxon>
        <taxon>Chlamydiota</taxon>
        <taxon>Chlamydiia</taxon>
        <taxon>Parachlamydiales</taxon>
        <taxon>Candidatus Criblamydiaceae</taxon>
        <taxon>Candidatus Criblamydia</taxon>
    </lineage>
</organism>
<sequence>MTTQFFRPRGRPKHKFGAIPCERDGKKFPSQLERRYYDKLQILQKAGEVLFFLRQIPFDLPGKVRYVCDFQVFYANGEIGFIDTKGKDTALSQTKRKMVEDLYPITIEIVSKV</sequence>
<gene>
    <name evidence="1" type="ORF">CSEC_p0021</name>
</gene>
<dbReference type="Pfam" id="PF06356">
    <property type="entry name" value="DUF1064"/>
    <property type="match status" value="1"/>
</dbReference>